<proteinExistence type="predicted"/>
<evidence type="ECO:0008006" key="3">
    <source>
        <dbReference type="Google" id="ProtNLM"/>
    </source>
</evidence>
<dbReference type="OrthoDB" id="5953030at2759"/>
<dbReference type="EMBL" id="CAJNOC010000966">
    <property type="protein sequence ID" value="CAF0822322.1"/>
    <property type="molecule type" value="Genomic_DNA"/>
</dbReference>
<evidence type="ECO:0000313" key="2">
    <source>
        <dbReference type="Proteomes" id="UP000663879"/>
    </source>
</evidence>
<comment type="caution">
    <text evidence="1">The sequence shown here is derived from an EMBL/GenBank/DDBJ whole genome shotgun (WGS) entry which is preliminary data.</text>
</comment>
<name>A0A813UDT1_9BILA</name>
<gene>
    <name evidence="1" type="ORF">OXX778_LOCUS7533</name>
</gene>
<dbReference type="Proteomes" id="UP000663879">
    <property type="component" value="Unassembled WGS sequence"/>
</dbReference>
<evidence type="ECO:0000313" key="1">
    <source>
        <dbReference type="EMBL" id="CAF0822322.1"/>
    </source>
</evidence>
<organism evidence="1 2">
    <name type="scientific">Brachionus calyciflorus</name>
    <dbReference type="NCBI Taxonomy" id="104777"/>
    <lineage>
        <taxon>Eukaryota</taxon>
        <taxon>Metazoa</taxon>
        <taxon>Spiralia</taxon>
        <taxon>Gnathifera</taxon>
        <taxon>Rotifera</taxon>
        <taxon>Eurotatoria</taxon>
        <taxon>Monogononta</taxon>
        <taxon>Pseudotrocha</taxon>
        <taxon>Ploima</taxon>
        <taxon>Brachionidae</taxon>
        <taxon>Brachionus</taxon>
    </lineage>
</organism>
<accession>A0A813UDT1</accession>
<protein>
    <recommendedName>
        <fullName evidence="3">Endonuclease/exonuclease/phosphatase domain-containing protein</fullName>
    </recommendedName>
</protein>
<keyword evidence="2" id="KW-1185">Reference proteome</keyword>
<reference evidence="1" key="1">
    <citation type="submission" date="2021-02" db="EMBL/GenBank/DDBJ databases">
        <authorList>
            <person name="Nowell W R."/>
        </authorList>
    </citation>
    <scope>NUCLEOTIDE SEQUENCE</scope>
    <source>
        <strain evidence="1">Ploen Becks lab</strain>
    </source>
</reference>
<dbReference type="AlphaFoldDB" id="A0A813UDT1"/>
<sequence length="138" mass="16014">MEITSISLLIIMTCNSTKSSSTMIDLLLHNGDLILSTDFIDCPFSDHHFIIAKLDIKKPPNSLKQIECRNLSADNILKINSLIERIDFKPIRNFDNINEKWFYVKNEITKIMDYIAPLRKITLKMSTNFHGMMIIYFA</sequence>